<sequence length="512" mass="58535">MRELSLTKSLGCDAEGWGFYMSESVIQGRELIGKVDEHLWPLIADNECTPKHVSPAGLITHNRLDLAIKILFLEMKSYSSDFARDIYESHLRCFSLGRFQEPGNEDKNSLERYIEDFEGLYESLRRAPFDSDKSYVPLAADGSILNGAHRVAAGYVTGRSVVTVSMLTPPPDYGYKFFLSRGMRPRDVEIAVSKFVEIAENVYIAILWPSSNKKSIPIDTTFGRVIYEKKVKLTYRGAHNLITQVYANEHWLGKEEEHYRGAEGKLAPCFGNGEDLRVVAFQAESIEQVTKIKTKVREMVGIGKHSIHITDTHEEAVRVSRLLFNENAVHFLNHSFPTKFPETHCALESFRQRLSLESMGMNRFVIDSGLVLALYGLRKARDIDVIALETHSFRNDGIDDHDSEMRFHGVSKSELILNPKYYFFYRGIKFSAFRQVYRMKAARREEKDLVDIEMMAALVEGGVFNALVAQVKKEMLFARARARKQIVEALKCVGLYRKARTIYRRLKGRDDD</sequence>
<dbReference type="EMBL" id="FMWD01000014">
    <property type="protein sequence ID" value="SCZ67237.1"/>
    <property type="molecule type" value="Genomic_DNA"/>
</dbReference>
<dbReference type="Proteomes" id="UP000199648">
    <property type="component" value="Unassembled WGS sequence"/>
</dbReference>
<proteinExistence type="predicted"/>
<accession>A0A1G5QZS8</accession>
<keyword evidence="2" id="KW-1185">Reference proteome</keyword>
<evidence type="ECO:0000313" key="1">
    <source>
        <dbReference type="EMBL" id="SCZ67237.1"/>
    </source>
</evidence>
<dbReference type="STRING" id="415747.SAMN03097708_03104"/>
<name>A0A1G5QZS8_9GAMM</name>
<protein>
    <submittedName>
        <fullName evidence="1">Uncharacterized protein</fullName>
    </submittedName>
</protein>
<organism evidence="1 2">
    <name type="scientific">Thiohalomonas denitrificans</name>
    <dbReference type="NCBI Taxonomy" id="415747"/>
    <lineage>
        <taxon>Bacteria</taxon>
        <taxon>Pseudomonadati</taxon>
        <taxon>Pseudomonadota</taxon>
        <taxon>Gammaproteobacteria</taxon>
        <taxon>Thiohalomonadales</taxon>
        <taxon>Thiohalomonadaceae</taxon>
        <taxon>Thiohalomonas</taxon>
    </lineage>
</organism>
<dbReference type="AlphaFoldDB" id="A0A1G5QZS8"/>
<reference evidence="1 2" key="1">
    <citation type="submission" date="2016-10" db="EMBL/GenBank/DDBJ databases">
        <authorList>
            <person name="de Groot N.N."/>
        </authorList>
    </citation>
    <scope>NUCLEOTIDE SEQUENCE [LARGE SCALE GENOMIC DNA]</scope>
    <source>
        <strain evidence="1 2">HLD2</strain>
    </source>
</reference>
<evidence type="ECO:0000313" key="2">
    <source>
        <dbReference type="Proteomes" id="UP000199648"/>
    </source>
</evidence>
<gene>
    <name evidence="1" type="ORF">SAMN03097708_03104</name>
</gene>